<sequence>MSRSDAADLARRLGRQAEAVCRHYLPNGRRDGQYWRVGDARGEAGRSMFVRLADAPGGPAGKWTDAATGEHGDLLDIIRETRGLSRFSDILAEARRFLALPEPEPVDGSPPRARPKPAVVSPTAARRLFAAARPIRGTLAETYLRARRLTRLDDLAALRFHPRCTVLPGDGAPRQTWPALIASVTDLSGAQTGAHRTWLARDGAAKAPLDPPRKAMGQLLGHGVRFGRPGEVLAAGEGLENALSVREALPGLPSVAALSAAHLGALALPPGLRRLYVILDADAAGEGAFARLAERAREAGVEARPLRPARGDFNDDLLASGARRLNAALARQLAREDRVRFGGA</sequence>
<dbReference type="Proteomes" id="UP001596024">
    <property type="component" value="Unassembled WGS sequence"/>
</dbReference>
<feature type="domain" description="DUF7146" evidence="2">
    <location>
        <begin position="122"/>
        <end position="226"/>
    </location>
</feature>
<protein>
    <submittedName>
        <fullName evidence="3">Toprim domain-containing protein</fullName>
    </submittedName>
</protein>
<dbReference type="Pfam" id="PF13362">
    <property type="entry name" value="Toprim_3"/>
    <property type="match status" value="1"/>
</dbReference>
<reference evidence="4" key="1">
    <citation type="journal article" date="2019" name="Int. J. Syst. Evol. Microbiol.">
        <title>The Global Catalogue of Microorganisms (GCM) 10K type strain sequencing project: providing services to taxonomists for standard genome sequencing and annotation.</title>
        <authorList>
            <consortium name="The Broad Institute Genomics Platform"/>
            <consortium name="The Broad Institute Genome Sequencing Center for Infectious Disease"/>
            <person name="Wu L."/>
            <person name="Ma J."/>
        </authorList>
    </citation>
    <scope>NUCLEOTIDE SEQUENCE [LARGE SCALE GENOMIC DNA]</scope>
    <source>
        <strain evidence="4">CCUG 62981</strain>
    </source>
</reference>
<dbReference type="Pfam" id="PF23639">
    <property type="entry name" value="DUF7146"/>
    <property type="match status" value="1"/>
</dbReference>
<dbReference type="InterPro" id="IPR034154">
    <property type="entry name" value="TOPRIM_DnaG/twinkle"/>
</dbReference>
<feature type="domain" description="Toprim" evidence="1">
    <location>
        <begin position="233"/>
        <end position="322"/>
    </location>
</feature>
<dbReference type="EMBL" id="JBHSGQ010000007">
    <property type="protein sequence ID" value="MFC4726100.1"/>
    <property type="molecule type" value="Genomic_DNA"/>
</dbReference>
<keyword evidence="4" id="KW-1185">Reference proteome</keyword>
<evidence type="ECO:0000259" key="2">
    <source>
        <dbReference type="Pfam" id="PF23639"/>
    </source>
</evidence>
<name>A0ABV9NE50_9PROT</name>
<dbReference type="InterPro" id="IPR055570">
    <property type="entry name" value="DUF7146"/>
</dbReference>
<comment type="caution">
    <text evidence="3">The sequence shown here is derived from an EMBL/GenBank/DDBJ whole genome shotgun (WGS) entry which is preliminary data.</text>
</comment>
<proteinExistence type="predicted"/>
<evidence type="ECO:0000313" key="3">
    <source>
        <dbReference type="EMBL" id="MFC4726100.1"/>
    </source>
</evidence>
<evidence type="ECO:0000313" key="4">
    <source>
        <dbReference type="Proteomes" id="UP001596024"/>
    </source>
</evidence>
<organism evidence="3 4">
    <name type="scientific">Glycocaulis abyssi</name>
    <dbReference type="NCBI Taxonomy" id="1433403"/>
    <lineage>
        <taxon>Bacteria</taxon>
        <taxon>Pseudomonadati</taxon>
        <taxon>Pseudomonadota</taxon>
        <taxon>Alphaproteobacteria</taxon>
        <taxon>Maricaulales</taxon>
        <taxon>Maricaulaceae</taxon>
        <taxon>Glycocaulis</taxon>
    </lineage>
</organism>
<dbReference type="CDD" id="cd01029">
    <property type="entry name" value="TOPRIM_primases"/>
    <property type="match status" value="1"/>
</dbReference>
<dbReference type="RefSeq" id="WP_371395231.1">
    <property type="nucleotide sequence ID" value="NZ_CP163422.1"/>
</dbReference>
<accession>A0ABV9NE50</accession>
<gene>
    <name evidence="3" type="ORF">ACFPB0_12430</name>
</gene>
<dbReference type="InterPro" id="IPR006171">
    <property type="entry name" value="TOPRIM_dom"/>
</dbReference>
<evidence type="ECO:0000259" key="1">
    <source>
        <dbReference type="Pfam" id="PF13362"/>
    </source>
</evidence>